<dbReference type="InterPro" id="IPR051681">
    <property type="entry name" value="Ser/Thr_Kinases-Pseudokinases"/>
</dbReference>
<keyword evidence="2 9" id="KW-0723">Serine/threonine-protein kinase</keyword>
<dbReference type="Pfam" id="PF07714">
    <property type="entry name" value="PK_Tyr_Ser-Thr"/>
    <property type="match status" value="1"/>
</dbReference>
<dbReference type="Pfam" id="PF12796">
    <property type="entry name" value="Ank_2"/>
    <property type="match status" value="1"/>
</dbReference>
<organism evidence="12 13">
    <name type="scientific">Coccomyxa subellipsoidea</name>
    <dbReference type="NCBI Taxonomy" id="248742"/>
    <lineage>
        <taxon>Eukaryota</taxon>
        <taxon>Viridiplantae</taxon>
        <taxon>Chlorophyta</taxon>
        <taxon>core chlorophytes</taxon>
        <taxon>Trebouxiophyceae</taxon>
        <taxon>Trebouxiophyceae incertae sedis</taxon>
        <taxon>Coccomyxaceae</taxon>
        <taxon>Coccomyxa</taxon>
    </lineage>
</organism>
<dbReference type="Gene3D" id="1.10.510.10">
    <property type="entry name" value="Transferase(Phosphotransferase) domain 1"/>
    <property type="match status" value="1"/>
</dbReference>
<evidence type="ECO:0000313" key="13">
    <source>
        <dbReference type="Proteomes" id="UP001491310"/>
    </source>
</evidence>
<feature type="domain" description="Protein kinase" evidence="11">
    <location>
        <begin position="198"/>
        <end position="478"/>
    </location>
</feature>
<dbReference type="PANTHER" id="PTHR44329:SF140">
    <property type="entry name" value="INACTIVE PROTEIN TYROSINE KINASE PTKL"/>
    <property type="match status" value="1"/>
</dbReference>
<evidence type="ECO:0000256" key="4">
    <source>
        <dbReference type="ARBA" id="ARBA00022741"/>
    </source>
</evidence>
<dbReference type="CDD" id="cd13999">
    <property type="entry name" value="STKc_MAP3K-like"/>
    <property type="match status" value="1"/>
</dbReference>
<dbReference type="InterPro" id="IPR011009">
    <property type="entry name" value="Kinase-like_dom_sf"/>
</dbReference>
<evidence type="ECO:0000256" key="7">
    <source>
        <dbReference type="PROSITE-ProRule" id="PRU00023"/>
    </source>
</evidence>
<dbReference type="SUPFAM" id="SSF48403">
    <property type="entry name" value="Ankyrin repeat"/>
    <property type="match status" value="1"/>
</dbReference>
<feature type="repeat" description="ANK" evidence="7">
    <location>
        <begin position="99"/>
        <end position="131"/>
    </location>
</feature>
<dbReference type="PROSITE" id="PS00108">
    <property type="entry name" value="PROTEIN_KINASE_ST"/>
    <property type="match status" value="1"/>
</dbReference>
<dbReference type="PROSITE" id="PS50011">
    <property type="entry name" value="PROTEIN_KINASE_DOM"/>
    <property type="match status" value="1"/>
</dbReference>
<keyword evidence="6 8" id="KW-0067">ATP-binding</keyword>
<dbReference type="InterPro" id="IPR008271">
    <property type="entry name" value="Ser/Thr_kinase_AS"/>
</dbReference>
<dbReference type="InterPro" id="IPR001245">
    <property type="entry name" value="Ser-Thr/Tyr_kinase_cat_dom"/>
</dbReference>
<feature type="repeat" description="ANK" evidence="7">
    <location>
        <begin position="132"/>
        <end position="164"/>
    </location>
</feature>
<dbReference type="InterPro" id="IPR000719">
    <property type="entry name" value="Prot_kinase_dom"/>
</dbReference>
<dbReference type="PANTHER" id="PTHR44329">
    <property type="entry name" value="SERINE/THREONINE-PROTEIN KINASE TNNI3K-RELATED"/>
    <property type="match status" value="1"/>
</dbReference>
<dbReference type="PIRSF" id="PIRSF000654">
    <property type="entry name" value="Integrin-linked_kinase"/>
    <property type="match status" value="1"/>
</dbReference>
<keyword evidence="4 8" id="KW-0547">Nucleotide-binding</keyword>
<keyword evidence="13" id="KW-1185">Reference proteome</keyword>
<keyword evidence="3" id="KW-0808">Transferase</keyword>
<evidence type="ECO:0000256" key="8">
    <source>
        <dbReference type="PROSITE-ProRule" id="PRU10141"/>
    </source>
</evidence>
<reference evidence="12 13" key="1">
    <citation type="journal article" date="2024" name="Nat. Commun.">
        <title>Phylogenomics reveals the evolutionary origins of lichenization in chlorophyte algae.</title>
        <authorList>
            <person name="Puginier C."/>
            <person name="Libourel C."/>
            <person name="Otte J."/>
            <person name="Skaloud P."/>
            <person name="Haon M."/>
            <person name="Grisel S."/>
            <person name="Petersen M."/>
            <person name="Berrin J.G."/>
            <person name="Delaux P.M."/>
            <person name="Dal Grande F."/>
            <person name="Keller J."/>
        </authorList>
    </citation>
    <scope>NUCLEOTIDE SEQUENCE [LARGE SCALE GENOMIC DNA]</scope>
    <source>
        <strain evidence="12 13">SAG 216-7</strain>
    </source>
</reference>
<dbReference type="InterPro" id="IPR036770">
    <property type="entry name" value="Ankyrin_rpt-contain_sf"/>
</dbReference>
<protein>
    <recommendedName>
        <fullName evidence="11">Protein kinase domain-containing protein</fullName>
    </recommendedName>
</protein>
<comment type="caution">
    <text evidence="12">The sequence shown here is derived from an EMBL/GenBank/DDBJ whole genome shotgun (WGS) entry which is preliminary data.</text>
</comment>
<dbReference type="SUPFAM" id="SSF56112">
    <property type="entry name" value="Protein kinase-like (PK-like)"/>
    <property type="match status" value="1"/>
</dbReference>
<dbReference type="Gene3D" id="1.25.40.20">
    <property type="entry name" value="Ankyrin repeat-containing domain"/>
    <property type="match status" value="1"/>
</dbReference>
<comment type="similarity">
    <text evidence="1">Belongs to the protein kinase superfamily. TKL Ser/Thr protein kinase family.</text>
</comment>
<feature type="binding site" evidence="8">
    <location>
        <position position="225"/>
    </location>
    <ligand>
        <name>ATP</name>
        <dbReference type="ChEBI" id="CHEBI:30616"/>
    </ligand>
</feature>
<dbReference type="PROSITE" id="PS00107">
    <property type="entry name" value="PROTEIN_KINASE_ATP"/>
    <property type="match status" value="1"/>
</dbReference>
<dbReference type="InterPro" id="IPR002110">
    <property type="entry name" value="Ankyrin_rpt"/>
</dbReference>
<evidence type="ECO:0000313" key="12">
    <source>
        <dbReference type="EMBL" id="KAK9916703.1"/>
    </source>
</evidence>
<evidence type="ECO:0000256" key="1">
    <source>
        <dbReference type="ARBA" id="ARBA00005843"/>
    </source>
</evidence>
<sequence length="495" mass="55560">MPDDRESDDSGSQNPERGVRFVDTDLSINPSQKATEEGFANTADKYYKDMQSIHGDMAAKRRAITELLFFASVGDLRRCQRIVRLWKLKVSDDSCCDYDKRTPLHLAASEGCYKVTEWLMDQNAVVNARDRFKRTPLEDAARGDHVEVTKLLLDHGGKIFENGKLVDLAESHLSGKMRDIPENIVDLEVDWEIDPDSLHIMEKIGEGEFGIVHKALFHGTLVAAKILKGSSAIALGDFRSEIEVLRKVHHPNAVQFLGACTKQEPYILVTELMVGGSLSDAMRMSRHFTLRRAMEIAVDTARGLAYLHAKKNGAIIHRDLKPGNLMIAGSQYHSRESLVFDTGTIKLADFGLSKSLPVNKHAGYDLDSKFKLTGETGSYRYMAPEVFRHEPYNFKVDVYSFSMIAYQLFELCPPFAGMDPVDAARKAALAEERPPLMRLATKMPTMAVLKKMVTRCWDPNPERRPNFEDVVKVLDDLIKTMPRETVSTGGCCSLQ</sequence>
<evidence type="ECO:0000256" key="9">
    <source>
        <dbReference type="RuleBase" id="RU000304"/>
    </source>
</evidence>
<evidence type="ECO:0000256" key="2">
    <source>
        <dbReference type="ARBA" id="ARBA00022527"/>
    </source>
</evidence>
<accession>A0ABR2YXZ2</accession>
<keyword evidence="7" id="KW-0040">ANK repeat</keyword>
<name>A0ABR2YXZ2_9CHLO</name>
<dbReference type="SMART" id="SM00220">
    <property type="entry name" value="S_TKc"/>
    <property type="match status" value="1"/>
</dbReference>
<dbReference type="Proteomes" id="UP001491310">
    <property type="component" value="Unassembled WGS sequence"/>
</dbReference>
<dbReference type="EMBL" id="JALJOT010000003">
    <property type="protein sequence ID" value="KAK9916703.1"/>
    <property type="molecule type" value="Genomic_DNA"/>
</dbReference>
<dbReference type="Gene3D" id="3.30.200.20">
    <property type="entry name" value="Phosphorylase Kinase, domain 1"/>
    <property type="match status" value="1"/>
</dbReference>
<keyword evidence="5" id="KW-0418">Kinase</keyword>
<evidence type="ECO:0000256" key="5">
    <source>
        <dbReference type="ARBA" id="ARBA00022777"/>
    </source>
</evidence>
<gene>
    <name evidence="12" type="ORF">WJX75_006004</name>
</gene>
<evidence type="ECO:0000259" key="11">
    <source>
        <dbReference type="PROSITE" id="PS50011"/>
    </source>
</evidence>
<dbReference type="SMART" id="SM00248">
    <property type="entry name" value="ANK"/>
    <property type="match status" value="2"/>
</dbReference>
<evidence type="ECO:0000256" key="10">
    <source>
        <dbReference type="SAM" id="MobiDB-lite"/>
    </source>
</evidence>
<evidence type="ECO:0000256" key="6">
    <source>
        <dbReference type="ARBA" id="ARBA00022840"/>
    </source>
</evidence>
<dbReference type="InterPro" id="IPR017441">
    <property type="entry name" value="Protein_kinase_ATP_BS"/>
</dbReference>
<feature type="region of interest" description="Disordered" evidence="10">
    <location>
        <begin position="1"/>
        <end position="22"/>
    </location>
</feature>
<proteinExistence type="inferred from homology"/>
<dbReference type="PROSITE" id="PS50088">
    <property type="entry name" value="ANK_REPEAT"/>
    <property type="match status" value="2"/>
</dbReference>
<evidence type="ECO:0000256" key="3">
    <source>
        <dbReference type="ARBA" id="ARBA00022679"/>
    </source>
</evidence>
<dbReference type="PROSITE" id="PS50297">
    <property type="entry name" value="ANK_REP_REGION"/>
    <property type="match status" value="1"/>
</dbReference>